<evidence type="ECO:0000256" key="2">
    <source>
        <dbReference type="SAM" id="Phobius"/>
    </source>
</evidence>
<keyword evidence="4" id="KW-1185">Reference proteome</keyword>
<gene>
    <name evidence="3" type="ORF">GCM10008027_44580</name>
</gene>
<feature type="region of interest" description="Disordered" evidence="1">
    <location>
        <begin position="448"/>
        <end position="467"/>
    </location>
</feature>
<keyword evidence="2" id="KW-1133">Transmembrane helix</keyword>
<evidence type="ECO:0000256" key="1">
    <source>
        <dbReference type="SAM" id="MobiDB-lite"/>
    </source>
</evidence>
<dbReference type="Proteomes" id="UP000638462">
    <property type="component" value="Unassembled WGS sequence"/>
</dbReference>
<dbReference type="EMBL" id="BMIT01000038">
    <property type="protein sequence ID" value="GGF14859.1"/>
    <property type="molecule type" value="Genomic_DNA"/>
</dbReference>
<organism evidence="3 4">
    <name type="scientific">Pseudoalteromonas gelatinilytica</name>
    <dbReference type="NCBI Taxonomy" id="1703256"/>
    <lineage>
        <taxon>Bacteria</taxon>
        <taxon>Pseudomonadati</taxon>
        <taxon>Pseudomonadota</taxon>
        <taxon>Gammaproteobacteria</taxon>
        <taxon>Alteromonadales</taxon>
        <taxon>Pseudoalteromonadaceae</taxon>
        <taxon>Pseudoalteromonas</taxon>
    </lineage>
</organism>
<protein>
    <submittedName>
        <fullName evidence="3">Uncharacterized protein</fullName>
    </submittedName>
</protein>
<feature type="transmembrane region" description="Helical" evidence="2">
    <location>
        <begin position="12"/>
        <end position="30"/>
    </location>
</feature>
<accession>A0ABQ1UBL5</accession>
<comment type="caution">
    <text evidence="3">The sequence shown here is derived from an EMBL/GenBank/DDBJ whole genome shotgun (WGS) entry which is preliminary data.</text>
</comment>
<sequence length="807" mass="84321">MKGLQKQKGYGALLMIALVGVLALGSTVYYKTRMSQPESVRETYESSAEELRQIASALTKYYRENMSWPSSLNDLALAGYFNGDAARCGGGSVFQSSFCTAIFGTQVGDDYTLTVNLLKEGIAQAVANQIPGGSSAGTTVTATINRPFQSALYDDYLQRVEDPDNPQRTQLEVDLDINNNDLVNIGSLNVQRATFDDADFTNADIERMNTEGVLLGNNSITYAGNQLNVNAGAVRANGTLSMNGDIVGNGNDITGIDSVSANSGQFDSISAGSAAINSLSGNSLDYNSGSIDSVSGNRLTFGNGSITSLDGNTFTYNSGTISSVSGNTLDFNSGNIGSLSGNSLSYGSGTVNTLSGTTLTYGTVNGTNGNFDSVSANSGSIGNMSVTGTAGLNRLSSSNGNVTNLDVTTGNINSGEANSASGTSVSSSGTSTFSELNSNRIDTNSFKGQTVQASSGSTSGNASAGSVSASNLTVNNRLQTNVIESNSSSVGNASASRLVIQETLNASGINVTLASFNNANIGSVSGSNLSVDTVSANQFSGGSYTSNDDFYTPQSSVNNNHLLITEQRNKLDHCMDVTEYCLPQTPSVDVSCPSCTAFGNRSSFSSTITGTISDCRQGCSYRWTTSGSNLNFTGCTSGTVSKGSTASPSCNVSASVAPQASATGTATLIVTNSHYSDRVASDSVNIRYDNRTPIDPFKEVTAGCFVDTTAFDTARPNSCMANGWPNNTYTALLSVGEYLGREHFQFNILSDWDIAWTGDCTGNSYSCKFDFTPGTGDQNYSSTVSVRHKPSGETRTFNVTIRFHTLE</sequence>
<reference evidence="4" key="1">
    <citation type="journal article" date="2019" name="Int. J. Syst. Evol. Microbiol.">
        <title>The Global Catalogue of Microorganisms (GCM) 10K type strain sequencing project: providing services to taxonomists for standard genome sequencing and annotation.</title>
        <authorList>
            <consortium name="The Broad Institute Genomics Platform"/>
            <consortium name="The Broad Institute Genome Sequencing Center for Infectious Disease"/>
            <person name="Wu L."/>
            <person name="Ma J."/>
        </authorList>
    </citation>
    <scope>NUCLEOTIDE SEQUENCE [LARGE SCALE GENOMIC DNA]</scope>
    <source>
        <strain evidence="4">CGMCC 1.15394</strain>
    </source>
</reference>
<name>A0ABQ1UBL5_9GAMM</name>
<evidence type="ECO:0000313" key="3">
    <source>
        <dbReference type="EMBL" id="GGF14859.1"/>
    </source>
</evidence>
<feature type="compositionally biased region" description="Low complexity" evidence="1">
    <location>
        <begin position="453"/>
        <end position="467"/>
    </location>
</feature>
<evidence type="ECO:0000313" key="4">
    <source>
        <dbReference type="Proteomes" id="UP000638462"/>
    </source>
</evidence>
<keyword evidence="2" id="KW-0472">Membrane</keyword>
<feature type="region of interest" description="Disordered" evidence="1">
    <location>
        <begin position="413"/>
        <end position="441"/>
    </location>
</feature>
<feature type="compositionally biased region" description="Low complexity" evidence="1">
    <location>
        <begin position="419"/>
        <end position="434"/>
    </location>
</feature>
<proteinExistence type="predicted"/>
<keyword evidence="2" id="KW-0812">Transmembrane</keyword>